<dbReference type="OrthoDB" id="3773432at2759"/>
<evidence type="ECO:0000313" key="2">
    <source>
        <dbReference type="Proteomes" id="UP000077069"/>
    </source>
</evidence>
<organism evidence="1 2">
    <name type="scientific">Paraphaeosphaeria sporulosa</name>
    <dbReference type="NCBI Taxonomy" id="1460663"/>
    <lineage>
        <taxon>Eukaryota</taxon>
        <taxon>Fungi</taxon>
        <taxon>Dikarya</taxon>
        <taxon>Ascomycota</taxon>
        <taxon>Pezizomycotina</taxon>
        <taxon>Dothideomycetes</taxon>
        <taxon>Pleosporomycetidae</taxon>
        <taxon>Pleosporales</taxon>
        <taxon>Massarineae</taxon>
        <taxon>Didymosphaeriaceae</taxon>
        <taxon>Paraphaeosphaeria</taxon>
    </lineage>
</organism>
<proteinExistence type="predicted"/>
<dbReference type="RefSeq" id="XP_018033829.1">
    <property type="nucleotide sequence ID" value="XM_018183031.1"/>
</dbReference>
<accession>A0A177C6T6</accession>
<keyword evidence="2" id="KW-1185">Reference proteome</keyword>
<dbReference type="EMBL" id="KV441554">
    <property type="protein sequence ID" value="OAG03464.1"/>
    <property type="molecule type" value="Genomic_DNA"/>
</dbReference>
<sequence length="424" mass="45619">MVHIAPVIDTNAMPTSSAISARAPSLGLNYWTFQRNCNPSSGAQNQAGYLTLGTDSCHYFPGVGEAQIRQASAFKITSASGMGAGCYIDLYPQTGCGGTRMGRIGPIGDMGAGSCIVPADGNDGWKHGNVLIYNWCTYDVYFVSVGAHYLGGYRNGSTTGWGTPEDAIYHTIPSGTQYTEPFRASAGCPYTGAPPYCPLEDKLAGQAVSIKIARSNDPADQNITQLEYALYRNPNTHDTFKRLYYDVSLLDCGAPDIAVTDFNATEVMLARKVERCPGYAGGVAVTFSADEGGKVCPPVYCDGISRCFMVYTFDRTRRQESSFTCEKEYRGELRLDLCVKKADEGVQGMVENFSIWAQTATHEVVMLQMNKTTPPLVRSTPLSALQTVASVVLQMVTLGTRTSTVVLAARPANVRMVASSSTAA</sequence>
<evidence type="ECO:0000313" key="1">
    <source>
        <dbReference type="EMBL" id="OAG03464.1"/>
    </source>
</evidence>
<dbReference type="Proteomes" id="UP000077069">
    <property type="component" value="Unassembled WGS sequence"/>
</dbReference>
<dbReference type="GeneID" id="28766517"/>
<gene>
    <name evidence="1" type="ORF">CC84DRAFT_1218787</name>
</gene>
<dbReference type="InParanoid" id="A0A177C6T6"/>
<name>A0A177C6T6_9PLEO</name>
<protein>
    <submittedName>
        <fullName evidence="1">Uncharacterized protein</fullName>
    </submittedName>
</protein>
<reference evidence="1 2" key="1">
    <citation type="submission" date="2016-05" db="EMBL/GenBank/DDBJ databases">
        <title>Comparative analysis of secretome profiles of manganese(II)-oxidizing ascomycete fungi.</title>
        <authorList>
            <consortium name="DOE Joint Genome Institute"/>
            <person name="Zeiner C.A."/>
            <person name="Purvine S.O."/>
            <person name="Zink E.M."/>
            <person name="Wu S."/>
            <person name="Pasa-Tolic L."/>
            <person name="Chaput D.L."/>
            <person name="Haridas S."/>
            <person name="Grigoriev I.V."/>
            <person name="Santelli C.M."/>
            <person name="Hansel C.M."/>
        </authorList>
    </citation>
    <scope>NUCLEOTIDE SEQUENCE [LARGE SCALE GENOMIC DNA]</scope>
    <source>
        <strain evidence="1 2">AP3s5-JAC2a</strain>
    </source>
</reference>
<dbReference type="AlphaFoldDB" id="A0A177C6T6"/>